<dbReference type="AlphaFoldDB" id="X8CUI3"/>
<dbReference type="PATRIC" id="fig|1299331.3.peg.2209"/>
<evidence type="ECO:0000313" key="4">
    <source>
        <dbReference type="EMBL" id="EUA59128.1"/>
    </source>
</evidence>
<feature type="region of interest" description="Disordered" evidence="1">
    <location>
        <begin position="185"/>
        <end position="245"/>
    </location>
</feature>
<dbReference type="InterPro" id="IPR007969">
    <property type="entry name" value="DUF732"/>
</dbReference>
<proteinExistence type="predicted"/>
<dbReference type="EMBL" id="JAOG01000001">
    <property type="protein sequence ID" value="EUA59128.1"/>
    <property type="molecule type" value="Genomic_DNA"/>
</dbReference>
<feature type="chain" id="PRO_5039133186" description="DUF732 domain-containing protein" evidence="2">
    <location>
        <begin position="32"/>
        <end position="329"/>
    </location>
</feature>
<reference evidence="4 5" key="1">
    <citation type="submission" date="2013-12" db="EMBL/GenBank/DDBJ databases">
        <authorList>
            <person name="Zelazny A."/>
            <person name="Olivier K."/>
            <person name="Holland S."/>
            <person name="Lenaerts A."/>
            <person name="Ordway D."/>
            <person name="DeGroote M.A."/>
            <person name="Parker T."/>
            <person name="Sizemore C."/>
            <person name="Tallon L.J."/>
            <person name="Sadzewicz L.K."/>
            <person name="Sengamalay N."/>
            <person name="Fraser C.M."/>
            <person name="Hine E."/>
            <person name="Shefchek K.A."/>
            <person name="Das S.P."/>
            <person name="Tettelin H."/>
        </authorList>
    </citation>
    <scope>NUCLEOTIDE SEQUENCE [LARGE SCALE GENOMIC DNA]</scope>
    <source>
        <strain evidence="4 5">1956</strain>
    </source>
</reference>
<protein>
    <recommendedName>
        <fullName evidence="3">DUF732 domain-containing protein</fullName>
    </recommendedName>
</protein>
<organism evidence="4 5">
    <name type="scientific">Mycobacterium intracellulare 1956</name>
    <dbReference type="NCBI Taxonomy" id="1299331"/>
    <lineage>
        <taxon>Bacteria</taxon>
        <taxon>Bacillati</taxon>
        <taxon>Actinomycetota</taxon>
        <taxon>Actinomycetes</taxon>
        <taxon>Mycobacteriales</taxon>
        <taxon>Mycobacteriaceae</taxon>
        <taxon>Mycobacterium</taxon>
        <taxon>Mycobacterium avium complex (MAC)</taxon>
    </lineage>
</organism>
<feature type="signal peptide" evidence="2">
    <location>
        <begin position="1"/>
        <end position="31"/>
    </location>
</feature>
<dbReference type="Proteomes" id="UP000020825">
    <property type="component" value="Unassembled WGS sequence"/>
</dbReference>
<keyword evidence="2" id="KW-0732">Signal</keyword>
<dbReference type="Pfam" id="PF05305">
    <property type="entry name" value="DUF732"/>
    <property type="match status" value="1"/>
</dbReference>
<evidence type="ECO:0000256" key="1">
    <source>
        <dbReference type="SAM" id="MobiDB-lite"/>
    </source>
</evidence>
<name>X8CUI3_MYCIT</name>
<feature type="domain" description="DUF732" evidence="3">
    <location>
        <begin position="36"/>
        <end position="118"/>
    </location>
</feature>
<feature type="region of interest" description="Disordered" evidence="1">
    <location>
        <begin position="146"/>
        <end position="169"/>
    </location>
</feature>
<sequence>MFTGTTSHAGALVTAIVVLTGAAILSGGAAAADPNQDDQFLALLDKAEIPALKNVPSLIATAHKVCRKLDGGMPVDALVDEMVNNAYRIDPPERLYAPGRLARTEARFITAAVEIYCPYHRGKIASIMANRAQGSRQPTHRVAAYAHNTVTSGSDLRDTPPGLDMTNMPAGRTMLASLIGAVPAGDPLLPNPPQIPAPPPPTAHILAPPPPIAAPPPPKQSPPQPQQPPQPQEVEPPADAPPGALPAAVATAVAASAAEAVVATPVAVRWSRRRRDPCLRALSGSHRERLPRRTLDLAPGASPTVGVTVDVALRGGARRRRTTLAIQLE</sequence>
<evidence type="ECO:0000313" key="5">
    <source>
        <dbReference type="Proteomes" id="UP000020825"/>
    </source>
</evidence>
<evidence type="ECO:0000259" key="3">
    <source>
        <dbReference type="Pfam" id="PF05305"/>
    </source>
</evidence>
<gene>
    <name evidence="4" type="ORF">I550_2274</name>
</gene>
<evidence type="ECO:0000256" key="2">
    <source>
        <dbReference type="SAM" id="SignalP"/>
    </source>
</evidence>
<accession>X8CUI3</accession>
<feature type="compositionally biased region" description="Pro residues" evidence="1">
    <location>
        <begin position="189"/>
        <end position="231"/>
    </location>
</feature>
<comment type="caution">
    <text evidence="4">The sequence shown here is derived from an EMBL/GenBank/DDBJ whole genome shotgun (WGS) entry which is preliminary data.</text>
</comment>